<name>A0A318H088_9BURK</name>
<gene>
    <name evidence="2" type="ORF">C7444_108172</name>
</gene>
<evidence type="ECO:0000256" key="1">
    <source>
        <dbReference type="SAM" id="MobiDB-lite"/>
    </source>
</evidence>
<dbReference type="GO" id="GO:0008168">
    <property type="term" value="F:methyltransferase activity"/>
    <property type="evidence" value="ECO:0007669"/>
    <property type="project" value="UniProtKB-KW"/>
</dbReference>
<dbReference type="AlphaFoldDB" id="A0A318H088"/>
<dbReference type="GO" id="GO:0032259">
    <property type="term" value="P:methylation"/>
    <property type="evidence" value="ECO:0007669"/>
    <property type="project" value="UniProtKB-KW"/>
</dbReference>
<organism evidence="2 3">
    <name type="scientific">Sphaerotilus hippei</name>
    <dbReference type="NCBI Taxonomy" id="744406"/>
    <lineage>
        <taxon>Bacteria</taxon>
        <taxon>Pseudomonadati</taxon>
        <taxon>Pseudomonadota</taxon>
        <taxon>Betaproteobacteria</taxon>
        <taxon>Burkholderiales</taxon>
        <taxon>Sphaerotilaceae</taxon>
        <taxon>Sphaerotilus</taxon>
    </lineage>
</organism>
<dbReference type="Proteomes" id="UP000247811">
    <property type="component" value="Unassembled WGS sequence"/>
</dbReference>
<feature type="region of interest" description="Disordered" evidence="1">
    <location>
        <begin position="1"/>
        <end position="20"/>
    </location>
</feature>
<keyword evidence="2" id="KW-0830">Ubiquinone</keyword>
<dbReference type="RefSeq" id="WP_110400849.1">
    <property type="nucleotide sequence ID" value="NZ_QJJS01000008.1"/>
</dbReference>
<sequence>MQTAATLASRIDHRPPERAPLQGSVPARAACKCCGAEAVLEGFVDFDRDCYGHNAQRGQVRGLPIAYYRCAACDFAFTDAFDAWSADEFSQHIYNDEYALFDPNFATVRPKGTTSLVQQLVRNRAARILDYGSGNGYTAALLREAGYAQVVEYDPFHGDPVKPEQGGFDLVICIEVAEHSTNPLALFAELGSHVADHGLILLSTKDMSEVSGRWTDDWYVAPRNGHVSFYTARTLKLIAASLGRDYHRIDGFRHLFAPRRAPAGA</sequence>
<protein>
    <submittedName>
        <fullName evidence="2">2-polyprenyl-6-hydroxyphenyl methylase/3-demethylubiquinone-9 3-methyltransferase</fullName>
    </submittedName>
</protein>
<comment type="caution">
    <text evidence="2">The sequence shown here is derived from an EMBL/GenBank/DDBJ whole genome shotgun (WGS) entry which is preliminary data.</text>
</comment>
<dbReference type="SUPFAM" id="SSF53335">
    <property type="entry name" value="S-adenosyl-L-methionine-dependent methyltransferases"/>
    <property type="match status" value="1"/>
</dbReference>
<keyword evidence="2" id="KW-0808">Transferase</keyword>
<dbReference type="CDD" id="cd02440">
    <property type="entry name" value="AdoMet_MTases"/>
    <property type="match status" value="1"/>
</dbReference>
<reference evidence="2 3" key="1">
    <citation type="submission" date="2018-05" db="EMBL/GenBank/DDBJ databases">
        <title>Genomic Encyclopedia of Type Strains, Phase IV (KMG-IV): sequencing the most valuable type-strain genomes for metagenomic binning, comparative biology and taxonomic classification.</title>
        <authorList>
            <person name="Goeker M."/>
        </authorList>
    </citation>
    <scope>NUCLEOTIDE SEQUENCE [LARGE SCALE GENOMIC DNA]</scope>
    <source>
        <strain evidence="2 3">DSM 566</strain>
    </source>
</reference>
<dbReference type="Gene3D" id="3.40.50.150">
    <property type="entry name" value="Vaccinia Virus protein VP39"/>
    <property type="match status" value="1"/>
</dbReference>
<keyword evidence="3" id="KW-1185">Reference proteome</keyword>
<dbReference type="InterPro" id="IPR029063">
    <property type="entry name" value="SAM-dependent_MTases_sf"/>
</dbReference>
<accession>A0A318H088</accession>
<dbReference type="Pfam" id="PF13489">
    <property type="entry name" value="Methyltransf_23"/>
    <property type="match status" value="1"/>
</dbReference>
<dbReference type="OrthoDB" id="9791944at2"/>
<evidence type="ECO:0000313" key="3">
    <source>
        <dbReference type="Proteomes" id="UP000247811"/>
    </source>
</evidence>
<keyword evidence="2" id="KW-0489">Methyltransferase</keyword>
<proteinExistence type="predicted"/>
<evidence type="ECO:0000313" key="2">
    <source>
        <dbReference type="EMBL" id="PXW95912.1"/>
    </source>
</evidence>
<dbReference type="EMBL" id="QJJS01000008">
    <property type="protein sequence ID" value="PXW95912.1"/>
    <property type="molecule type" value="Genomic_DNA"/>
</dbReference>